<evidence type="ECO:0000256" key="1">
    <source>
        <dbReference type="SAM" id="MobiDB-lite"/>
    </source>
</evidence>
<evidence type="ECO:0000313" key="3">
    <source>
        <dbReference type="Proteomes" id="UP001596545"/>
    </source>
</evidence>
<reference evidence="2 3" key="1">
    <citation type="journal article" date="2019" name="Int. J. Syst. Evol. Microbiol.">
        <title>The Global Catalogue of Microorganisms (GCM) 10K type strain sequencing project: providing services to taxonomists for standard genome sequencing and annotation.</title>
        <authorList>
            <consortium name="The Broad Institute Genomics Platform"/>
            <consortium name="The Broad Institute Genome Sequencing Center for Infectious Disease"/>
            <person name="Wu L."/>
            <person name="Ma J."/>
        </authorList>
    </citation>
    <scope>NUCLEOTIDE SEQUENCE [LARGE SCALE GENOMIC DNA]</scope>
    <source>
        <strain evidence="2 3">CGMCC 1.12554</strain>
    </source>
</reference>
<name>A0ABD6AN75_9EURY</name>
<dbReference type="AlphaFoldDB" id="A0ABD6AN75"/>
<evidence type="ECO:0000313" key="2">
    <source>
        <dbReference type="EMBL" id="MFC7325532.1"/>
    </source>
</evidence>
<feature type="region of interest" description="Disordered" evidence="1">
    <location>
        <begin position="1"/>
        <end position="54"/>
    </location>
</feature>
<sequence length="121" mass="12899">MSGERDDGEPAGDGDAGDRPAGGAKGDDPADPLDAAGVDPVVPDAVADAADEEFPDDDEIRAFLREVAADVRGDSSESKQLSAVLYRVSDLYDPDEQTSPEEIYLNVRHIMRIKAEGGLRR</sequence>
<comment type="caution">
    <text evidence="2">The sequence shown here is derived from an EMBL/GenBank/DDBJ whole genome shotgun (WGS) entry which is preliminary data.</text>
</comment>
<dbReference type="Pfam" id="PF25931">
    <property type="entry name" value="DUF7976"/>
    <property type="match status" value="1"/>
</dbReference>
<dbReference type="Proteomes" id="UP001596545">
    <property type="component" value="Unassembled WGS sequence"/>
</dbReference>
<feature type="compositionally biased region" description="Acidic residues" evidence="1">
    <location>
        <begin position="1"/>
        <end position="12"/>
    </location>
</feature>
<accession>A0ABD6AN75</accession>
<feature type="compositionally biased region" description="Low complexity" evidence="1">
    <location>
        <begin position="32"/>
        <end position="48"/>
    </location>
</feature>
<dbReference type="InterPro" id="IPR058282">
    <property type="entry name" value="DUF7976"/>
</dbReference>
<proteinExistence type="predicted"/>
<dbReference type="RefSeq" id="WP_256408255.1">
    <property type="nucleotide sequence ID" value="NZ_JANHDN010000002.1"/>
</dbReference>
<gene>
    <name evidence="2" type="ORF">ACFQMF_13195</name>
</gene>
<dbReference type="EMBL" id="JBHTBL010000011">
    <property type="protein sequence ID" value="MFC7325532.1"/>
    <property type="molecule type" value="Genomic_DNA"/>
</dbReference>
<keyword evidence="3" id="KW-1185">Reference proteome</keyword>
<organism evidence="2 3">
    <name type="scientific">Halorubrum rutilum</name>
    <dbReference type="NCBI Taxonomy" id="1364933"/>
    <lineage>
        <taxon>Archaea</taxon>
        <taxon>Methanobacteriati</taxon>
        <taxon>Methanobacteriota</taxon>
        <taxon>Stenosarchaea group</taxon>
        <taxon>Halobacteria</taxon>
        <taxon>Halobacteriales</taxon>
        <taxon>Haloferacaceae</taxon>
        <taxon>Halorubrum</taxon>
    </lineage>
</organism>
<protein>
    <submittedName>
        <fullName evidence="2">Uncharacterized protein</fullName>
    </submittedName>
</protein>